<protein>
    <submittedName>
        <fullName evidence="1">RCG63186</fullName>
    </submittedName>
</protein>
<evidence type="ECO:0000313" key="2">
    <source>
        <dbReference type="Proteomes" id="UP000234681"/>
    </source>
</evidence>
<dbReference type="Proteomes" id="UP000234681">
    <property type="component" value="Chromosome 5"/>
</dbReference>
<accession>A6JZ13</accession>
<reference evidence="1 2" key="1">
    <citation type="submission" date="2005-09" db="EMBL/GenBank/DDBJ databases">
        <authorList>
            <person name="Mural R.J."/>
            <person name="Li P.W."/>
            <person name="Adams M.D."/>
            <person name="Amanatides P.G."/>
            <person name="Baden-Tillson H."/>
            <person name="Barnstead M."/>
            <person name="Chin S.H."/>
            <person name="Dew I."/>
            <person name="Evans C.A."/>
            <person name="Ferriera S."/>
            <person name="Flanigan M."/>
            <person name="Fosler C."/>
            <person name="Glodek A."/>
            <person name="Gu Z."/>
            <person name="Holt R.A."/>
            <person name="Jennings D."/>
            <person name="Kraft C.L."/>
            <person name="Lu F."/>
            <person name="Nguyen T."/>
            <person name="Nusskern D.R."/>
            <person name="Pfannkoch C.M."/>
            <person name="Sitter C."/>
            <person name="Sutton G.G."/>
            <person name="Venter J.C."/>
            <person name="Wang Z."/>
            <person name="Woodage T."/>
            <person name="Zheng X.H."/>
            <person name="Zhong F."/>
        </authorList>
    </citation>
    <scope>NUCLEOTIDE SEQUENCE [LARGE SCALE GENOMIC DNA]</scope>
    <source>
        <strain>BN</strain>
        <strain evidence="2">Sprague-Dawley</strain>
    </source>
</reference>
<sequence>MGSRAPSSSFSPFSDSFNGDPVLSSVVCCWHSPMYLPYTVCVSQERSTSRRTHILSRIFTVTHANLQ</sequence>
<gene>
    <name evidence="1" type="ORF">rCG_63186</name>
</gene>
<proteinExistence type="predicted"/>
<evidence type="ECO:0000313" key="1">
    <source>
        <dbReference type="EMBL" id="EDL90340.1"/>
    </source>
</evidence>
<name>A6JZ13_RAT</name>
<dbReference type="EMBL" id="CH474008">
    <property type="protein sequence ID" value="EDL90340.1"/>
    <property type="molecule type" value="Genomic_DNA"/>
</dbReference>
<organism evidence="1 2">
    <name type="scientific">Rattus norvegicus</name>
    <name type="common">Rat</name>
    <dbReference type="NCBI Taxonomy" id="10116"/>
    <lineage>
        <taxon>Eukaryota</taxon>
        <taxon>Metazoa</taxon>
        <taxon>Chordata</taxon>
        <taxon>Craniata</taxon>
        <taxon>Vertebrata</taxon>
        <taxon>Euteleostomi</taxon>
        <taxon>Mammalia</taxon>
        <taxon>Eutheria</taxon>
        <taxon>Euarchontoglires</taxon>
        <taxon>Glires</taxon>
        <taxon>Rodentia</taxon>
        <taxon>Myomorpha</taxon>
        <taxon>Muroidea</taxon>
        <taxon>Muridae</taxon>
        <taxon>Murinae</taxon>
        <taxon>Rattus</taxon>
    </lineage>
</organism>
<dbReference type="AlphaFoldDB" id="A6JZ13"/>